<dbReference type="AlphaFoldDB" id="A0A1A9I648"/>
<evidence type="ECO:0000259" key="1">
    <source>
        <dbReference type="PROSITE" id="PS50995"/>
    </source>
</evidence>
<dbReference type="InterPro" id="IPR000835">
    <property type="entry name" value="HTH_MarR-typ"/>
</dbReference>
<dbReference type="STRING" id="1176587.A8C56_21125"/>
<dbReference type="EMBL" id="CP015772">
    <property type="protein sequence ID" value="ANH83148.1"/>
    <property type="molecule type" value="Genomic_DNA"/>
</dbReference>
<evidence type="ECO:0000313" key="3">
    <source>
        <dbReference type="Proteomes" id="UP000077667"/>
    </source>
</evidence>
<proteinExistence type="predicted"/>
<evidence type="ECO:0000313" key="2">
    <source>
        <dbReference type="EMBL" id="ANH83148.1"/>
    </source>
</evidence>
<name>A0A1A9I648_9BACT</name>
<dbReference type="SUPFAM" id="SSF46785">
    <property type="entry name" value="Winged helix' DNA-binding domain"/>
    <property type="match status" value="1"/>
</dbReference>
<dbReference type="InterPro" id="IPR036388">
    <property type="entry name" value="WH-like_DNA-bd_sf"/>
</dbReference>
<dbReference type="SMART" id="SM00347">
    <property type="entry name" value="HTH_MARR"/>
    <property type="match status" value="1"/>
</dbReference>
<dbReference type="PANTHER" id="PTHR33164">
    <property type="entry name" value="TRANSCRIPTIONAL REGULATOR, MARR FAMILY"/>
    <property type="match status" value="1"/>
</dbReference>
<dbReference type="Pfam" id="PF01047">
    <property type="entry name" value="MarR"/>
    <property type="match status" value="1"/>
</dbReference>
<dbReference type="InterPro" id="IPR036390">
    <property type="entry name" value="WH_DNA-bd_sf"/>
</dbReference>
<dbReference type="GO" id="GO:0003700">
    <property type="term" value="F:DNA-binding transcription factor activity"/>
    <property type="evidence" value="ECO:0007669"/>
    <property type="project" value="InterPro"/>
</dbReference>
<dbReference type="KEGG" id="nia:A8C56_21125"/>
<gene>
    <name evidence="2" type="ORF">A8C56_21125</name>
</gene>
<dbReference type="RefSeq" id="WP_067760455.1">
    <property type="nucleotide sequence ID" value="NZ_CP015772.1"/>
</dbReference>
<keyword evidence="3" id="KW-1185">Reference proteome</keyword>
<dbReference type="OrthoDB" id="763883at2"/>
<sequence>MSIQEKLNQRQFKNSYHKLALNLLVTSNYLESFLKGTFKKENITIQQYNILRILRGSFPKPLSTLQIRERMTDRMSDTSRIVDRMVTKGLVTKNINVSDNRLVDVVITDKGLEKLAALDGIEDRITELFSTISPQEAEATNVLLAKLHDNNRFFY</sequence>
<dbReference type="PANTHER" id="PTHR33164:SF43">
    <property type="entry name" value="HTH-TYPE TRANSCRIPTIONAL REPRESSOR YETL"/>
    <property type="match status" value="1"/>
</dbReference>
<dbReference type="InterPro" id="IPR039422">
    <property type="entry name" value="MarR/SlyA-like"/>
</dbReference>
<protein>
    <submittedName>
        <fullName evidence="2">Transcriptional regulator</fullName>
    </submittedName>
</protein>
<organism evidence="2 3">
    <name type="scientific">Niabella ginsenosidivorans</name>
    <dbReference type="NCBI Taxonomy" id="1176587"/>
    <lineage>
        <taxon>Bacteria</taxon>
        <taxon>Pseudomonadati</taxon>
        <taxon>Bacteroidota</taxon>
        <taxon>Chitinophagia</taxon>
        <taxon>Chitinophagales</taxon>
        <taxon>Chitinophagaceae</taxon>
        <taxon>Niabella</taxon>
    </lineage>
</organism>
<reference evidence="2 3" key="1">
    <citation type="submission" date="2016-05" db="EMBL/GenBank/DDBJ databases">
        <title>Niabella ginsenosidivorans BS26 whole genome sequencing.</title>
        <authorList>
            <person name="Im W.T."/>
            <person name="Siddiqi M.Z."/>
        </authorList>
    </citation>
    <scope>NUCLEOTIDE SEQUENCE [LARGE SCALE GENOMIC DNA]</scope>
    <source>
        <strain evidence="2 3">BS26</strain>
    </source>
</reference>
<dbReference type="Proteomes" id="UP000077667">
    <property type="component" value="Chromosome"/>
</dbReference>
<dbReference type="GO" id="GO:0006950">
    <property type="term" value="P:response to stress"/>
    <property type="evidence" value="ECO:0007669"/>
    <property type="project" value="TreeGrafter"/>
</dbReference>
<feature type="domain" description="HTH marR-type" evidence="1">
    <location>
        <begin position="16"/>
        <end position="149"/>
    </location>
</feature>
<accession>A0A1A9I648</accession>
<dbReference type="PRINTS" id="PR00598">
    <property type="entry name" value="HTHMARR"/>
</dbReference>
<dbReference type="Gene3D" id="1.10.10.10">
    <property type="entry name" value="Winged helix-like DNA-binding domain superfamily/Winged helix DNA-binding domain"/>
    <property type="match status" value="1"/>
</dbReference>
<dbReference type="PROSITE" id="PS50995">
    <property type="entry name" value="HTH_MARR_2"/>
    <property type="match status" value="1"/>
</dbReference>